<name>A0A4C1WNC0_EUMVA</name>
<dbReference type="AlphaFoldDB" id="A0A4C1WNC0"/>
<comment type="caution">
    <text evidence="2">The sequence shown here is derived from an EMBL/GenBank/DDBJ whole genome shotgun (WGS) entry which is preliminary data.</text>
</comment>
<reference evidence="2 3" key="1">
    <citation type="journal article" date="2019" name="Commun. Biol.">
        <title>The bagworm genome reveals a unique fibroin gene that provides high tensile strength.</title>
        <authorList>
            <person name="Kono N."/>
            <person name="Nakamura H."/>
            <person name="Ohtoshi R."/>
            <person name="Tomita M."/>
            <person name="Numata K."/>
            <person name="Arakawa K."/>
        </authorList>
    </citation>
    <scope>NUCLEOTIDE SEQUENCE [LARGE SCALE GENOMIC DNA]</scope>
</reference>
<evidence type="ECO:0000256" key="1">
    <source>
        <dbReference type="SAM" id="MobiDB-lite"/>
    </source>
</evidence>
<keyword evidence="3" id="KW-1185">Reference proteome</keyword>
<accession>A0A4C1WNC0</accession>
<gene>
    <name evidence="2" type="ORF">EVAR_27714_1</name>
</gene>
<dbReference type="EMBL" id="BGZK01000609">
    <property type="protein sequence ID" value="GBP52771.1"/>
    <property type="molecule type" value="Genomic_DNA"/>
</dbReference>
<evidence type="ECO:0000313" key="2">
    <source>
        <dbReference type="EMBL" id="GBP52771.1"/>
    </source>
</evidence>
<protein>
    <submittedName>
        <fullName evidence="2">Uncharacterized protein</fullName>
    </submittedName>
</protein>
<proteinExistence type="predicted"/>
<evidence type="ECO:0000313" key="3">
    <source>
        <dbReference type="Proteomes" id="UP000299102"/>
    </source>
</evidence>
<feature type="region of interest" description="Disordered" evidence="1">
    <location>
        <begin position="54"/>
        <end position="103"/>
    </location>
</feature>
<feature type="compositionally biased region" description="Basic and acidic residues" evidence="1">
    <location>
        <begin position="85"/>
        <end position="94"/>
    </location>
</feature>
<dbReference type="Proteomes" id="UP000299102">
    <property type="component" value="Unassembled WGS sequence"/>
</dbReference>
<sequence length="172" mass="19231">MGGLNKVNLFPGVCRSQRWLRLVRSKYSNSTGDQILNADKFHLFIPRKVSRRRSAEHTSAELAAPAKASYTHQRPAGGSVTRGGGRRDENELSFREGGGPTRKHWRSCWTVPGARRRNACADAADRRPASFCTNKVYSPLQSVLLHTLISDSPWSCRHTSYAYTGRAIACWI</sequence>
<organism evidence="2 3">
    <name type="scientific">Eumeta variegata</name>
    <name type="common">Bagworm moth</name>
    <name type="synonym">Eumeta japonica</name>
    <dbReference type="NCBI Taxonomy" id="151549"/>
    <lineage>
        <taxon>Eukaryota</taxon>
        <taxon>Metazoa</taxon>
        <taxon>Ecdysozoa</taxon>
        <taxon>Arthropoda</taxon>
        <taxon>Hexapoda</taxon>
        <taxon>Insecta</taxon>
        <taxon>Pterygota</taxon>
        <taxon>Neoptera</taxon>
        <taxon>Endopterygota</taxon>
        <taxon>Lepidoptera</taxon>
        <taxon>Glossata</taxon>
        <taxon>Ditrysia</taxon>
        <taxon>Tineoidea</taxon>
        <taxon>Psychidae</taxon>
        <taxon>Oiketicinae</taxon>
        <taxon>Eumeta</taxon>
    </lineage>
</organism>